<dbReference type="InterPro" id="IPR012851">
    <property type="entry name" value="Spore_coat_CotF-like"/>
</dbReference>
<dbReference type="eggNOG" id="COG5577">
    <property type="taxonomic scope" value="Bacteria"/>
</dbReference>
<gene>
    <name evidence="1" type="ordered locus">Daud_0546</name>
</gene>
<dbReference type="Proteomes" id="UP000008544">
    <property type="component" value="Chromosome"/>
</dbReference>
<evidence type="ECO:0000313" key="2">
    <source>
        <dbReference type="Proteomes" id="UP000008544"/>
    </source>
</evidence>
<dbReference type="HOGENOM" id="CLU_2259183_0_0_9"/>
<sequence>MHHLNDRDIVTDCLEGTKHASGTFHRAVIEASNDNIRNAFFRMHNDTLMMNKTLFDLMHQRGWYHVEPATGMGMRTQFQQQSPHYTAYRPEMQQFQGPNPGAF</sequence>
<proteinExistence type="predicted"/>
<reference evidence="2" key="1">
    <citation type="submission" date="2007-10" db="EMBL/GenBank/DDBJ databases">
        <title>Complete sequence of chromosome of Desulforudis audaxviator MP104C.</title>
        <authorList>
            <person name="Copeland A."/>
            <person name="Lucas S."/>
            <person name="Lapidus A."/>
            <person name="Barry K."/>
            <person name="Glavina del Rio T."/>
            <person name="Dalin E."/>
            <person name="Tice H."/>
            <person name="Bruce D."/>
            <person name="Pitluck S."/>
            <person name="Lowry S.R."/>
            <person name="Larimer F."/>
            <person name="Land M.L."/>
            <person name="Hauser L."/>
            <person name="Kyrpides N."/>
            <person name="Ivanova N.N."/>
            <person name="Richardson P."/>
        </authorList>
    </citation>
    <scope>NUCLEOTIDE SEQUENCE [LARGE SCALE GENOMIC DNA]</scope>
    <source>
        <strain evidence="2">MP104C</strain>
    </source>
</reference>
<dbReference type="STRING" id="477974.Daud_0546"/>
<dbReference type="RefSeq" id="WP_012301676.1">
    <property type="nucleotide sequence ID" value="NC_010424.1"/>
</dbReference>
<dbReference type="Gene3D" id="1.20.1260.10">
    <property type="match status" value="1"/>
</dbReference>
<keyword evidence="2" id="KW-1185">Reference proteome</keyword>
<dbReference type="AlphaFoldDB" id="B1I238"/>
<reference evidence="1 2" key="2">
    <citation type="journal article" date="2008" name="Science">
        <title>Environmental genomics reveals a single-species ecosystem deep within Earth.</title>
        <authorList>
            <person name="Chivian D."/>
            <person name="Brodie E.L."/>
            <person name="Alm E.J."/>
            <person name="Culley D.E."/>
            <person name="Dehal P.S."/>
            <person name="Desantis T.Z."/>
            <person name="Gihring T.M."/>
            <person name="Lapidus A."/>
            <person name="Lin L.H."/>
            <person name="Lowry S.R."/>
            <person name="Moser D.P."/>
            <person name="Richardson P.M."/>
            <person name="Southam G."/>
            <person name="Wanger G."/>
            <person name="Pratt L.M."/>
            <person name="Andersen G.L."/>
            <person name="Hazen T.C."/>
            <person name="Brockman F.J."/>
            <person name="Arkin A.P."/>
            <person name="Onstott T.C."/>
        </authorList>
    </citation>
    <scope>NUCLEOTIDE SEQUENCE [LARGE SCALE GENOMIC DNA]</scope>
    <source>
        <strain evidence="1 2">MP104C</strain>
    </source>
</reference>
<dbReference type="OrthoDB" id="1685263at2"/>
<name>B1I238_DESAP</name>
<accession>B1I238</accession>
<dbReference type="KEGG" id="dau:Daud_0546"/>
<evidence type="ECO:0000313" key="1">
    <source>
        <dbReference type="EMBL" id="ACA59087.1"/>
    </source>
</evidence>
<dbReference type="Pfam" id="PF07875">
    <property type="entry name" value="Coat_F"/>
    <property type="match status" value="1"/>
</dbReference>
<dbReference type="EMBL" id="CP000860">
    <property type="protein sequence ID" value="ACA59087.1"/>
    <property type="molecule type" value="Genomic_DNA"/>
</dbReference>
<protein>
    <submittedName>
        <fullName evidence="1">Coat F domain protein</fullName>
    </submittedName>
</protein>
<organism evidence="1 2">
    <name type="scientific">Desulforudis audaxviator (strain MP104C)</name>
    <dbReference type="NCBI Taxonomy" id="477974"/>
    <lineage>
        <taxon>Bacteria</taxon>
        <taxon>Bacillati</taxon>
        <taxon>Bacillota</taxon>
        <taxon>Clostridia</taxon>
        <taxon>Thermoanaerobacterales</taxon>
        <taxon>Candidatus Desulforudaceae</taxon>
        <taxon>Candidatus Desulforudis</taxon>
    </lineage>
</organism>
<dbReference type="InterPro" id="IPR012347">
    <property type="entry name" value="Ferritin-like"/>
</dbReference>